<dbReference type="AlphaFoldDB" id="A0A4P7NW30"/>
<dbReference type="EMBL" id="CP034210">
    <property type="protein sequence ID" value="QBZ66699.1"/>
    <property type="molecule type" value="Genomic_DNA"/>
</dbReference>
<dbReference type="Proteomes" id="UP000294847">
    <property type="component" value="Chromosome 7"/>
</dbReference>
<organism evidence="1 2">
    <name type="scientific">Pyricularia oryzae</name>
    <name type="common">Rice blast fungus</name>
    <name type="synonym">Magnaporthe oryzae</name>
    <dbReference type="NCBI Taxonomy" id="318829"/>
    <lineage>
        <taxon>Eukaryota</taxon>
        <taxon>Fungi</taxon>
        <taxon>Dikarya</taxon>
        <taxon>Ascomycota</taxon>
        <taxon>Pezizomycotina</taxon>
        <taxon>Sordariomycetes</taxon>
        <taxon>Sordariomycetidae</taxon>
        <taxon>Magnaporthales</taxon>
        <taxon>Pyriculariaceae</taxon>
        <taxon>Pyricularia</taxon>
    </lineage>
</organism>
<sequence>MLAEESGGGVRLEEIGQLASETISTSKALEDLARHIRTEPFIFELDYNNQPKLIKGRYECSGYLSCRMRAHTTRPSL</sequence>
<gene>
    <name evidence="1" type="ORF">PoMZ_13683</name>
</gene>
<evidence type="ECO:0000313" key="1">
    <source>
        <dbReference type="EMBL" id="QBZ66699.1"/>
    </source>
</evidence>
<protein>
    <submittedName>
        <fullName evidence="1">Uncharacterized protein</fullName>
    </submittedName>
</protein>
<accession>A0A4P7NW30</accession>
<evidence type="ECO:0000313" key="2">
    <source>
        <dbReference type="Proteomes" id="UP000294847"/>
    </source>
</evidence>
<proteinExistence type="predicted"/>
<reference evidence="1 2" key="1">
    <citation type="journal article" date="2019" name="Mol. Biol. Evol.">
        <title>Blast fungal genomes show frequent chromosomal changes, gene gains and losses, and effector gene turnover.</title>
        <authorList>
            <person name="Gomez Luciano L.B."/>
            <person name="Jason Tsai I."/>
            <person name="Chuma I."/>
            <person name="Tosa Y."/>
            <person name="Chen Y.H."/>
            <person name="Li J.Y."/>
            <person name="Li M.Y."/>
            <person name="Jade Lu M.Y."/>
            <person name="Nakayashiki H."/>
            <person name="Li W.H."/>
        </authorList>
    </citation>
    <scope>NUCLEOTIDE SEQUENCE [LARGE SCALE GENOMIC DNA]</scope>
    <source>
        <strain evidence="1">MZ5-1-6</strain>
    </source>
</reference>
<name>A0A4P7NW30_PYROR</name>